<keyword evidence="6" id="KW-1185">Reference proteome</keyword>
<dbReference type="InterPro" id="IPR036412">
    <property type="entry name" value="HAD-like_sf"/>
</dbReference>
<dbReference type="Gene3D" id="3.40.50.1000">
    <property type="entry name" value="HAD superfamily/HAD-like"/>
    <property type="match status" value="1"/>
</dbReference>
<organism evidence="5 6">
    <name type="scientific">Halodesulfovibrio marinisediminis DSM 17456</name>
    <dbReference type="NCBI Taxonomy" id="1121457"/>
    <lineage>
        <taxon>Bacteria</taxon>
        <taxon>Pseudomonadati</taxon>
        <taxon>Thermodesulfobacteriota</taxon>
        <taxon>Desulfovibrionia</taxon>
        <taxon>Desulfovibrionales</taxon>
        <taxon>Desulfovibrionaceae</taxon>
        <taxon>Halodesulfovibrio</taxon>
    </lineage>
</organism>
<sequence>MSKSLEFSAVIFDLDGTLLYTLEEIAVATNSALARLGYPEHPVSAYSHFVGNGAKTLALRVLPEDKQCEEEHEALYSVLIEEYGRLLNTIARPYEGVMEMLAAFVAADKLLAVLSNKPDELTKVAVKKFLPGVDFAVVQGGLSDVPLKPAPDSAIGIAATMKLEPEQIIFVGDSDVDMQTAHNAGMIPVGAAWGFRGAEELTAAGAKVVLDAPADLQSLL</sequence>
<dbReference type="STRING" id="1121457.SAMN02745161_0515"/>
<dbReference type="InterPro" id="IPR041492">
    <property type="entry name" value="HAD_2"/>
</dbReference>
<dbReference type="SUPFAM" id="SSF56784">
    <property type="entry name" value="HAD-like"/>
    <property type="match status" value="1"/>
</dbReference>
<reference evidence="6" key="1">
    <citation type="submission" date="2016-11" db="EMBL/GenBank/DDBJ databases">
        <authorList>
            <person name="Varghese N."/>
            <person name="Submissions S."/>
        </authorList>
    </citation>
    <scope>NUCLEOTIDE SEQUENCE [LARGE SCALE GENOMIC DNA]</scope>
    <source>
        <strain evidence="6">DSM 17456</strain>
    </source>
</reference>
<dbReference type="Pfam" id="PF13419">
    <property type="entry name" value="HAD_2"/>
    <property type="match status" value="1"/>
</dbReference>
<dbReference type="GO" id="GO:0005829">
    <property type="term" value="C:cytosol"/>
    <property type="evidence" value="ECO:0007669"/>
    <property type="project" value="TreeGrafter"/>
</dbReference>
<dbReference type="InterPro" id="IPR050155">
    <property type="entry name" value="HAD-like_hydrolase_sf"/>
</dbReference>
<evidence type="ECO:0000313" key="5">
    <source>
        <dbReference type="EMBL" id="SIN74804.1"/>
    </source>
</evidence>
<accession>A0A1N6DVU0</accession>
<name>A0A1N6DVU0_9BACT</name>
<comment type="similarity">
    <text evidence="3">Belongs to the HAD-like hydrolase superfamily. CbbY/CbbZ/Gph/YieH family.</text>
</comment>
<dbReference type="EMBL" id="FSRG01000003">
    <property type="protein sequence ID" value="SIN74804.1"/>
    <property type="molecule type" value="Genomic_DNA"/>
</dbReference>
<dbReference type="PANTHER" id="PTHR43434">
    <property type="entry name" value="PHOSPHOGLYCOLATE PHOSPHATASE"/>
    <property type="match status" value="1"/>
</dbReference>
<evidence type="ECO:0000256" key="1">
    <source>
        <dbReference type="ARBA" id="ARBA00000830"/>
    </source>
</evidence>
<dbReference type="GO" id="GO:0006281">
    <property type="term" value="P:DNA repair"/>
    <property type="evidence" value="ECO:0007669"/>
    <property type="project" value="TreeGrafter"/>
</dbReference>
<comment type="pathway">
    <text evidence="2">Organic acid metabolism; glycolate biosynthesis; glycolate from 2-phosphoglycolate: step 1/1.</text>
</comment>
<dbReference type="OrthoDB" id="9792518at2"/>
<comment type="catalytic activity">
    <reaction evidence="1">
        <text>2-phosphoglycolate + H2O = glycolate + phosphate</text>
        <dbReference type="Rhea" id="RHEA:14369"/>
        <dbReference type="ChEBI" id="CHEBI:15377"/>
        <dbReference type="ChEBI" id="CHEBI:29805"/>
        <dbReference type="ChEBI" id="CHEBI:43474"/>
        <dbReference type="ChEBI" id="CHEBI:58033"/>
        <dbReference type="EC" id="3.1.3.18"/>
    </reaction>
</comment>
<evidence type="ECO:0000256" key="2">
    <source>
        <dbReference type="ARBA" id="ARBA00004818"/>
    </source>
</evidence>
<dbReference type="RefSeq" id="WP_074215382.1">
    <property type="nucleotide sequence ID" value="NZ_FSRG01000003.1"/>
</dbReference>
<proteinExistence type="inferred from homology"/>
<dbReference type="Proteomes" id="UP000184694">
    <property type="component" value="Unassembled WGS sequence"/>
</dbReference>
<evidence type="ECO:0000256" key="3">
    <source>
        <dbReference type="ARBA" id="ARBA00006171"/>
    </source>
</evidence>
<dbReference type="InterPro" id="IPR023198">
    <property type="entry name" value="PGP-like_dom2"/>
</dbReference>
<evidence type="ECO:0000313" key="6">
    <source>
        <dbReference type="Proteomes" id="UP000184694"/>
    </source>
</evidence>
<dbReference type="GO" id="GO:0008967">
    <property type="term" value="F:phosphoglycolate phosphatase activity"/>
    <property type="evidence" value="ECO:0007669"/>
    <property type="project" value="UniProtKB-EC"/>
</dbReference>
<dbReference type="InterPro" id="IPR023214">
    <property type="entry name" value="HAD_sf"/>
</dbReference>
<dbReference type="Gene3D" id="1.10.150.240">
    <property type="entry name" value="Putative phosphatase, domain 2"/>
    <property type="match status" value="1"/>
</dbReference>
<protein>
    <recommendedName>
        <fullName evidence="4">phosphoglycolate phosphatase</fullName>
        <ecNumber evidence="4">3.1.3.18</ecNumber>
    </recommendedName>
</protein>
<gene>
    <name evidence="5" type="ORF">SAMN02745161_0515</name>
</gene>
<dbReference type="NCBIfam" id="TIGR01549">
    <property type="entry name" value="HAD-SF-IA-v1"/>
    <property type="match status" value="1"/>
</dbReference>
<dbReference type="PANTHER" id="PTHR43434:SF1">
    <property type="entry name" value="PHOSPHOGLYCOLATE PHOSPHATASE"/>
    <property type="match status" value="1"/>
</dbReference>
<dbReference type="EC" id="3.1.3.18" evidence="4"/>
<dbReference type="AlphaFoldDB" id="A0A1N6DVU0"/>
<evidence type="ECO:0000256" key="4">
    <source>
        <dbReference type="ARBA" id="ARBA00013078"/>
    </source>
</evidence>
<dbReference type="SFLD" id="SFLDG01129">
    <property type="entry name" value="C1.5:_HAD__Beta-PGM__Phosphata"/>
    <property type="match status" value="1"/>
</dbReference>
<dbReference type="SFLD" id="SFLDS00003">
    <property type="entry name" value="Haloacid_Dehalogenase"/>
    <property type="match status" value="1"/>
</dbReference>
<dbReference type="InterPro" id="IPR006439">
    <property type="entry name" value="HAD-SF_hydro_IA"/>
</dbReference>